<proteinExistence type="predicted"/>
<dbReference type="EMBL" id="GBRH01243013">
    <property type="protein sequence ID" value="JAD54882.1"/>
    <property type="molecule type" value="Transcribed_RNA"/>
</dbReference>
<sequence length="21" mass="2215">MSCTKVSEGSDALLELALIHP</sequence>
<dbReference type="AlphaFoldDB" id="A0A0A9B6D2"/>
<evidence type="ECO:0000313" key="1">
    <source>
        <dbReference type="EMBL" id="JAD54882.1"/>
    </source>
</evidence>
<accession>A0A0A9B6D2</accession>
<organism evidence="1">
    <name type="scientific">Arundo donax</name>
    <name type="common">Giant reed</name>
    <name type="synonym">Donax arundinaceus</name>
    <dbReference type="NCBI Taxonomy" id="35708"/>
    <lineage>
        <taxon>Eukaryota</taxon>
        <taxon>Viridiplantae</taxon>
        <taxon>Streptophyta</taxon>
        <taxon>Embryophyta</taxon>
        <taxon>Tracheophyta</taxon>
        <taxon>Spermatophyta</taxon>
        <taxon>Magnoliopsida</taxon>
        <taxon>Liliopsida</taxon>
        <taxon>Poales</taxon>
        <taxon>Poaceae</taxon>
        <taxon>PACMAD clade</taxon>
        <taxon>Arundinoideae</taxon>
        <taxon>Arundineae</taxon>
        <taxon>Arundo</taxon>
    </lineage>
</organism>
<reference evidence="1" key="2">
    <citation type="journal article" date="2015" name="Data Brief">
        <title>Shoot transcriptome of the giant reed, Arundo donax.</title>
        <authorList>
            <person name="Barrero R.A."/>
            <person name="Guerrero F.D."/>
            <person name="Moolhuijzen P."/>
            <person name="Goolsby J.A."/>
            <person name="Tidwell J."/>
            <person name="Bellgard S.E."/>
            <person name="Bellgard M.I."/>
        </authorList>
    </citation>
    <scope>NUCLEOTIDE SEQUENCE</scope>
    <source>
        <tissue evidence="1">Shoot tissue taken approximately 20 cm above the soil surface</tissue>
    </source>
</reference>
<name>A0A0A9B6D2_ARUDO</name>
<protein>
    <submittedName>
        <fullName evidence="1">Uncharacterized protein</fullName>
    </submittedName>
</protein>
<reference evidence="1" key="1">
    <citation type="submission" date="2014-09" db="EMBL/GenBank/DDBJ databases">
        <authorList>
            <person name="Magalhaes I.L.F."/>
            <person name="Oliveira U."/>
            <person name="Santos F.R."/>
            <person name="Vidigal T.H.D.A."/>
            <person name="Brescovit A.D."/>
            <person name="Santos A.J."/>
        </authorList>
    </citation>
    <scope>NUCLEOTIDE SEQUENCE</scope>
    <source>
        <tissue evidence="1">Shoot tissue taken approximately 20 cm above the soil surface</tissue>
    </source>
</reference>